<dbReference type="EMBL" id="SHLD01000001">
    <property type="protein sequence ID" value="RZU76650.1"/>
    <property type="molecule type" value="Genomic_DNA"/>
</dbReference>
<evidence type="ECO:0000313" key="1">
    <source>
        <dbReference type="EMBL" id="RZU76650.1"/>
    </source>
</evidence>
<reference evidence="1 2" key="1">
    <citation type="submission" date="2019-02" db="EMBL/GenBank/DDBJ databases">
        <title>Sequencing the genomes of 1000 actinobacteria strains.</title>
        <authorList>
            <person name="Klenk H.-P."/>
        </authorList>
    </citation>
    <scope>NUCLEOTIDE SEQUENCE [LARGE SCALE GENOMIC DNA]</scope>
    <source>
        <strain evidence="1 2">DSM 45612</strain>
    </source>
</reference>
<gene>
    <name evidence="1" type="ORF">EV384_5316</name>
</gene>
<keyword evidence="2" id="KW-1185">Reference proteome</keyword>
<proteinExistence type="predicted"/>
<dbReference type="AlphaFoldDB" id="A0A4Q8BFB3"/>
<evidence type="ECO:0008006" key="3">
    <source>
        <dbReference type="Google" id="ProtNLM"/>
    </source>
</evidence>
<sequence>MPTGVMEKTIAARYADGMFEITAKVGDIMPGAKEIPIKVENGEKS</sequence>
<organism evidence="1 2">
    <name type="scientific">Micromonospora kangleipakensis</name>
    <dbReference type="NCBI Taxonomy" id="1077942"/>
    <lineage>
        <taxon>Bacteria</taxon>
        <taxon>Bacillati</taxon>
        <taxon>Actinomycetota</taxon>
        <taxon>Actinomycetes</taxon>
        <taxon>Micromonosporales</taxon>
        <taxon>Micromonosporaceae</taxon>
        <taxon>Micromonospora</taxon>
    </lineage>
</organism>
<dbReference type="Proteomes" id="UP000294114">
    <property type="component" value="Unassembled WGS sequence"/>
</dbReference>
<protein>
    <recommendedName>
        <fullName evidence="3">Hsp20/alpha crystallin family protein</fullName>
    </recommendedName>
</protein>
<evidence type="ECO:0000313" key="2">
    <source>
        <dbReference type="Proteomes" id="UP000294114"/>
    </source>
</evidence>
<name>A0A4Q8BFB3_9ACTN</name>
<accession>A0A4Q8BFB3</accession>
<comment type="caution">
    <text evidence="1">The sequence shown here is derived from an EMBL/GenBank/DDBJ whole genome shotgun (WGS) entry which is preliminary data.</text>
</comment>